<accession>G5GIX3</accession>
<dbReference type="SUPFAM" id="SSF53448">
    <property type="entry name" value="Nucleotide-diphospho-sugar transferases"/>
    <property type="match status" value="1"/>
</dbReference>
<evidence type="ECO:0000256" key="5">
    <source>
        <dbReference type="ARBA" id="ARBA00022801"/>
    </source>
</evidence>
<dbReference type="eggNOG" id="COG1208">
    <property type="taxonomic scope" value="Bacteria"/>
</dbReference>
<dbReference type="CDD" id="cd07503">
    <property type="entry name" value="HAD_HisB-N"/>
    <property type="match status" value="1"/>
</dbReference>
<reference evidence="9 10" key="1">
    <citation type="submission" date="2011-08" db="EMBL/GenBank/DDBJ databases">
        <title>The Genome Sequence of Johnsonella ignava ATCC 51276.</title>
        <authorList>
            <consortium name="The Broad Institute Genome Sequencing Platform"/>
            <person name="Earl A."/>
            <person name="Ward D."/>
            <person name="Feldgarden M."/>
            <person name="Gevers D."/>
            <person name="Izard J."/>
            <person name="Blanton J.M."/>
            <person name="Baranova O.V."/>
            <person name="Dewhirst F.E."/>
            <person name="Young S.K."/>
            <person name="Zeng Q."/>
            <person name="Gargeya S."/>
            <person name="Fitzgerald M."/>
            <person name="Haas B."/>
            <person name="Abouelleil A."/>
            <person name="Alvarado L."/>
            <person name="Arachchi H.M."/>
            <person name="Berlin A."/>
            <person name="Brown A."/>
            <person name="Chapman S.B."/>
            <person name="Chen Z."/>
            <person name="Dunbar C."/>
            <person name="Freedman E."/>
            <person name="Gearin G."/>
            <person name="Gellesch M."/>
            <person name="Goldberg J."/>
            <person name="Griggs A."/>
            <person name="Gujja S."/>
            <person name="Heiman D."/>
            <person name="Howarth C."/>
            <person name="Larson L."/>
            <person name="Lui A."/>
            <person name="MacDonald P.J.P."/>
            <person name="Montmayeur A."/>
            <person name="Murphy C."/>
            <person name="Neiman D."/>
            <person name="Pearson M."/>
            <person name="Priest M."/>
            <person name="Roberts A."/>
            <person name="Saif S."/>
            <person name="Shea T."/>
            <person name="Shenoy N."/>
            <person name="Sisk P."/>
            <person name="Stolte C."/>
            <person name="Sykes S."/>
            <person name="Wortman J."/>
            <person name="Nusbaum C."/>
            <person name="Birren B."/>
        </authorList>
    </citation>
    <scope>NUCLEOTIDE SEQUENCE [LARGE SCALE GENOMIC DNA]</scope>
    <source>
        <strain evidence="9 10">ATCC 51276</strain>
    </source>
</reference>
<organism evidence="9 10">
    <name type="scientific">Johnsonella ignava ATCC 51276</name>
    <dbReference type="NCBI Taxonomy" id="679200"/>
    <lineage>
        <taxon>Bacteria</taxon>
        <taxon>Bacillati</taxon>
        <taxon>Bacillota</taxon>
        <taxon>Clostridia</taxon>
        <taxon>Lachnospirales</taxon>
        <taxon>Lachnospiraceae</taxon>
        <taxon>Johnsonella</taxon>
    </lineage>
</organism>
<proteinExistence type="inferred from homology"/>
<dbReference type="GO" id="GO:0005975">
    <property type="term" value="P:carbohydrate metabolic process"/>
    <property type="evidence" value="ECO:0007669"/>
    <property type="project" value="InterPro"/>
</dbReference>
<dbReference type="Pfam" id="PF13242">
    <property type="entry name" value="Hydrolase_like"/>
    <property type="match status" value="1"/>
</dbReference>
<dbReference type="PANTHER" id="PTHR42891">
    <property type="entry name" value="D-GLYCERO-BETA-D-MANNO-HEPTOSE-1,7-BISPHOSPHATE 7-PHOSPHATASE"/>
    <property type="match status" value="1"/>
</dbReference>
<comment type="subcellular location">
    <subcellularLocation>
        <location evidence="1">Cytoplasm</location>
    </subcellularLocation>
</comment>
<protein>
    <recommendedName>
        <fullName evidence="7">D,D-heptose 1,7-bisphosphate phosphatase</fullName>
    </recommendedName>
</protein>
<dbReference type="Gene3D" id="3.90.550.10">
    <property type="entry name" value="Spore Coat Polysaccharide Biosynthesis Protein SpsA, Chain A"/>
    <property type="match status" value="1"/>
</dbReference>
<dbReference type="STRING" id="679200.HMPREF9333_01513"/>
<dbReference type="InterPro" id="IPR006543">
    <property type="entry name" value="Histidinol-phos"/>
</dbReference>
<evidence type="ECO:0000313" key="10">
    <source>
        <dbReference type="Proteomes" id="UP000003011"/>
    </source>
</evidence>
<dbReference type="GO" id="GO:0005737">
    <property type="term" value="C:cytoplasm"/>
    <property type="evidence" value="ECO:0007669"/>
    <property type="project" value="UniProtKB-SubCell"/>
</dbReference>
<dbReference type="PANTHER" id="PTHR42891:SF1">
    <property type="entry name" value="D-GLYCERO-BETA-D-MANNO-HEPTOSE-1,7-BISPHOSPHATE 7-PHOSPHATASE"/>
    <property type="match status" value="1"/>
</dbReference>
<evidence type="ECO:0000256" key="6">
    <source>
        <dbReference type="ARBA" id="ARBA00023277"/>
    </source>
</evidence>
<dbReference type="Proteomes" id="UP000003011">
    <property type="component" value="Unassembled WGS sequence"/>
</dbReference>
<keyword evidence="4" id="KW-0479">Metal-binding</keyword>
<evidence type="ECO:0000256" key="2">
    <source>
        <dbReference type="ARBA" id="ARBA00005628"/>
    </source>
</evidence>
<dbReference type="NCBIfam" id="TIGR01662">
    <property type="entry name" value="HAD-SF-IIIA"/>
    <property type="match status" value="1"/>
</dbReference>
<evidence type="ECO:0000313" key="9">
    <source>
        <dbReference type="EMBL" id="EHI55377.1"/>
    </source>
</evidence>
<evidence type="ECO:0000256" key="3">
    <source>
        <dbReference type="ARBA" id="ARBA00022490"/>
    </source>
</evidence>
<name>G5GIX3_9FIRM</name>
<dbReference type="NCBIfam" id="TIGR01656">
    <property type="entry name" value="Histidinol-ppas"/>
    <property type="match status" value="1"/>
</dbReference>
<sequence>MHAVIMAGGKGSRLASITKNEIPKPMVDIKSKPLLEWQLEELKKYGITTVTMVVGYLSEKIIQYFGNGEDFGCEIDYIIEEQALGTAGAFCFLTEKFINEKASDGYFMLVFGDVFFDIDIKKMENFHIEKKSKATLFVHPNSHPFDSDLVKVDEYSRVVEFDSKNNVRDYWYDNLVNAGLYILDKSICTRVPLPVKTDFEKDILAVMAKNGEEIYAYKSPEFVKDIGTVERITSTVRDIESGFINSKNLSYKQKAIFLDRDGTINKFKGLIYDEDEFELEAGAIEAIGLINKSGMLAIVATNQPVVARGLCDIKDVENIHKKLSTLLGREGVFLDDIFFCPHHPDRGYPEENPRYKVECKCRKPDTGMAYEAAQRYHIDLKSSWMIGDTTIDMEFARRLGMRSVLLKTGEGGLDCKFEVKPDIYAENILDAVKKIFEREKINMQ</sequence>
<dbReference type="InterPro" id="IPR036412">
    <property type="entry name" value="HAD-like_sf"/>
</dbReference>
<dbReference type="Pfam" id="PF00483">
    <property type="entry name" value="NTP_transferase"/>
    <property type="match status" value="1"/>
</dbReference>
<dbReference type="InterPro" id="IPR023214">
    <property type="entry name" value="HAD_sf"/>
</dbReference>
<dbReference type="HOGENOM" id="CLU_028110_0_0_9"/>
<evidence type="ECO:0000256" key="7">
    <source>
        <dbReference type="ARBA" id="ARBA00031828"/>
    </source>
</evidence>
<dbReference type="AlphaFoldDB" id="G5GIX3"/>
<dbReference type="EMBL" id="ACZL01000023">
    <property type="protein sequence ID" value="EHI55377.1"/>
    <property type="molecule type" value="Genomic_DNA"/>
</dbReference>
<evidence type="ECO:0000259" key="8">
    <source>
        <dbReference type="Pfam" id="PF00483"/>
    </source>
</evidence>
<dbReference type="InterPro" id="IPR004446">
    <property type="entry name" value="Heptose_bisP_phosphatase"/>
</dbReference>
<dbReference type="Gene3D" id="3.40.50.1000">
    <property type="entry name" value="HAD superfamily/HAD-like"/>
    <property type="match status" value="1"/>
</dbReference>
<dbReference type="PATRIC" id="fig|679200.3.peg.1600"/>
<evidence type="ECO:0000256" key="1">
    <source>
        <dbReference type="ARBA" id="ARBA00004496"/>
    </source>
</evidence>
<gene>
    <name evidence="9" type="ORF">HMPREF9333_01513</name>
</gene>
<dbReference type="RefSeq" id="WP_005541196.1">
    <property type="nucleotide sequence ID" value="NZ_JH378833.1"/>
</dbReference>
<comment type="caution">
    <text evidence="9">The sequence shown here is derived from an EMBL/GenBank/DDBJ whole genome shotgun (WGS) entry which is preliminary data.</text>
</comment>
<comment type="similarity">
    <text evidence="2">Belongs to the GmhB family.</text>
</comment>
<dbReference type="InterPro" id="IPR029044">
    <property type="entry name" value="Nucleotide-diphossugar_trans"/>
</dbReference>
<dbReference type="eggNOG" id="COG0241">
    <property type="taxonomic scope" value="Bacteria"/>
</dbReference>
<dbReference type="CDD" id="cd04181">
    <property type="entry name" value="NTP_transferase"/>
    <property type="match status" value="1"/>
</dbReference>
<dbReference type="GO" id="GO:0016791">
    <property type="term" value="F:phosphatase activity"/>
    <property type="evidence" value="ECO:0007669"/>
    <property type="project" value="InterPro"/>
</dbReference>
<keyword evidence="10" id="KW-1185">Reference proteome</keyword>
<dbReference type="SUPFAM" id="SSF56784">
    <property type="entry name" value="HAD-like"/>
    <property type="match status" value="1"/>
</dbReference>
<keyword evidence="3" id="KW-0963">Cytoplasm</keyword>
<keyword evidence="5" id="KW-0378">Hydrolase</keyword>
<feature type="domain" description="Nucleotidyl transferase" evidence="8">
    <location>
        <begin position="3"/>
        <end position="240"/>
    </location>
</feature>
<evidence type="ECO:0000256" key="4">
    <source>
        <dbReference type="ARBA" id="ARBA00022723"/>
    </source>
</evidence>
<keyword evidence="6" id="KW-0119">Carbohydrate metabolism</keyword>
<dbReference type="InterPro" id="IPR005835">
    <property type="entry name" value="NTP_transferase_dom"/>
</dbReference>
<dbReference type="InterPro" id="IPR006549">
    <property type="entry name" value="HAD-SF_hydro_IIIA"/>
</dbReference>
<dbReference type="GO" id="GO:0046872">
    <property type="term" value="F:metal ion binding"/>
    <property type="evidence" value="ECO:0007669"/>
    <property type="project" value="UniProtKB-KW"/>
</dbReference>